<evidence type="ECO:0008006" key="4">
    <source>
        <dbReference type="Google" id="ProtNLM"/>
    </source>
</evidence>
<organism evidence="2 3">
    <name type="scientific">Devosia rhizoryzae</name>
    <dbReference type="NCBI Taxonomy" id="2774137"/>
    <lineage>
        <taxon>Bacteria</taxon>
        <taxon>Pseudomonadati</taxon>
        <taxon>Pseudomonadota</taxon>
        <taxon>Alphaproteobacteria</taxon>
        <taxon>Hyphomicrobiales</taxon>
        <taxon>Devosiaceae</taxon>
        <taxon>Devosia</taxon>
    </lineage>
</organism>
<accession>A0ABX7C782</accession>
<dbReference type="Proteomes" id="UP000595857">
    <property type="component" value="Chromosome"/>
</dbReference>
<proteinExistence type="predicted"/>
<dbReference type="RefSeq" id="WP_201632512.1">
    <property type="nucleotide sequence ID" value="NZ_CP068046.1"/>
</dbReference>
<feature type="chain" id="PRO_5047073767" description="DUF1311 domain-containing protein" evidence="1">
    <location>
        <begin position="20"/>
        <end position="251"/>
    </location>
</feature>
<name>A0ABX7C782_9HYPH</name>
<keyword evidence="1" id="KW-0732">Signal</keyword>
<dbReference type="EMBL" id="CP068046">
    <property type="protein sequence ID" value="QQR39054.1"/>
    <property type="molecule type" value="Genomic_DNA"/>
</dbReference>
<sequence>MRHFLAALVFSLLVPQAFASDPEDLVDCDQAESRFEIVLCSNQGAFDLINHVHQTIFFGPVGPDLEAIKQDWGTWIREVEQGCMQSQDTRFASGCLYDAGASPSAQNFIARVDALYPHGSDTEGSDECDGCDFAEKDRPFEVAVDTKMAAISEEQLTEIYTGYLLVSLCAEYGSQFDAKDVEAMELASKQAEAAMSQQQRETAWSSASSQADSARVVFQISFAQGTEMCDGARLFVGGIINEHRQATPKPF</sequence>
<evidence type="ECO:0000313" key="2">
    <source>
        <dbReference type="EMBL" id="QQR39054.1"/>
    </source>
</evidence>
<gene>
    <name evidence="2" type="ORF">JI748_15165</name>
</gene>
<evidence type="ECO:0000313" key="3">
    <source>
        <dbReference type="Proteomes" id="UP000595857"/>
    </source>
</evidence>
<keyword evidence="3" id="KW-1185">Reference proteome</keyword>
<reference evidence="2 3" key="1">
    <citation type="submission" date="2021-01" db="EMBL/GenBank/DDBJ databases">
        <title>Genome seq and assembly of Devosia sp. LEGU1.</title>
        <authorList>
            <person name="Chhetri G."/>
        </authorList>
    </citation>
    <scope>NUCLEOTIDE SEQUENCE [LARGE SCALE GENOMIC DNA]</scope>
    <source>
        <strain evidence="2 3">LEGU1</strain>
    </source>
</reference>
<protein>
    <recommendedName>
        <fullName evidence="4">DUF1311 domain-containing protein</fullName>
    </recommendedName>
</protein>
<evidence type="ECO:0000256" key="1">
    <source>
        <dbReference type="SAM" id="SignalP"/>
    </source>
</evidence>
<feature type="signal peptide" evidence="1">
    <location>
        <begin position="1"/>
        <end position="19"/>
    </location>
</feature>